<dbReference type="PANTHER" id="PTHR42648:SF11">
    <property type="entry name" value="TRANSPOSON TY4-P GAG-POL POLYPROTEIN"/>
    <property type="match status" value="1"/>
</dbReference>
<evidence type="ECO:0000256" key="13">
    <source>
        <dbReference type="ARBA" id="ARBA00023172"/>
    </source>
</evidence>
<protein>
    <recommendedName>
        <fullName evidence="16">Integrase catalytic domain-containing protein</fullName>
    </recommendedName>
</protein>
<evidence type="ECO:0000256" key="11">
    <source>
        <dbReference type="ARBA" id="ARBA00022932"/>
    </source>
</evidence>
<evidence type="ECO:0000256" key="5">
    <source>
        <dbReference type="ARBA" id="ARBA00022759"/>
    </source>
</evidence>
<keyword evidence="18" id="KW-1185">Reference proteome</keyword>
<evidence type="ECO:0000256" key="15">
    <source>
        <dbReference type="ARBA" id="ARBA00049244"/>
    </source>
</evidence>
<sequence>MTTFVWGGDELVHVGDQRLEVEGIGTVEIPSISGAPLYIEGAYYVPRMPTSIFSARRGIEGGLLWNQLQDTLYLRTTGDTWFNLTDIDDQFGMASIPEASANAAKKPQRPEKGGIDQLWHRRLGHPGPEALGHLCQKVLSKRITGPTTCECTVCAQAKPKRIISRKQPLLRPREPGTVFSFDLHPAPTTAYNGQRYYALFTCTTTGMRFYYPMTAKTEVRKICTRFKTMLMTQFEIKLMCLITDGEKALLTKDHVETLEDAGIVLIISAPSTPWQNGHAERSGASHTEKARSLTLDANFPEELWPEIYRTAAYLPSPNLSNLS</sequence>
<dbReference type="GO" id="GO:0003723">
    <property type="term" value="F:RNA binding"/>
    <property type="evidence" value="ECO:0007669"/>
    <property type="project" value="UniProtKB-KW"/>
</dbReference>
<evidence type="ECO:0000256" key="9">
    <source>
        <dbReference type="ARBA" id="ARBA00022908"/>
    </source>
</evidence>
<dbReference type="GO" id="GO:0032196">
    <property type="term" value="P:transposition"/>
    <property type="evidence" value="ECO:0007669"/>
    <property type="project" value="UniProtKB-KW"/>
</dbReference>
<dbReference type="Proteomes" id="UP000054481">
    <property type="component" value="Unassembled WGS sequence"/>
</dbReference>
<name>A0A0F8A077_9HYPO</name>
<organism evidence="17 18">
    <name type="scientific">Hirsutella minnesotensis 3608</name>
    <dbReference type="NCBI Taxonomy" id="1043627"/>
    <lineage>
        <taxon>Eukaryota</taxon>
        <taxon>Fungi</taxon>
        <taxon>Dikarya</taxon>
        <taxon>Ascomycota</taxon>
        <taxon>Pezizomycotina</taxon>
        <taxon>Sordariomycetes</taxon>
        <taxon>Hypocreomycetidae</taxon>
        <taxon>Hypocreales</taxon>
        <taxon>Ophiocordycipitaceae</taxon>
        <taxon>Hirsutella</taxon>
    </lineage>
</organism>
<keyword evidence="2" id="KW-0548">Nucleotidyltransferase</keyword>
<evidence type="ECO:0000256" key="6">
    <source>
        <dbReference type="ARBA" id="ARBA00022801"/>
    </source>
</evidence>
<dbReference type="GO" id="GO:0015074">
    <property type="term" value="P:DNA integration"/>
    <property type="evidence" value="ECO:0007669"/>
    <property type="project" value="UniProtKB-KW"/>
</dbReference>
<keyword evidence="12" id="KW-0238">DNA-binding</keyword>
<evidence type="ECO:0000256" key="1">
    <source>
        <dbReference type="ARBA" id="ARBA00022578"/>
    </source>
</evidence>
<dbReference type="GO" id="GO:0006310">
    <property type="term" value="P:DNA recombination"/>
    <property type="evidence" value="ECO:0007669"/>
    <property type="project" value="UniProtKB-KW"/>
</dbReference>
<keyword evidence="3" id="KW-0540">Nuclease</keyword>
<dbReference type="InterPro" id="IPR012337">
    <property type="entry name" value="RNaseH-like_sf"/>
</dbReference>
<evidence type="ECO:0000256" key="14">
    <source>
        <dbReference type="ARBA" id="ARBA00048173"/>
    </source>
</evidence>
<dbReference type="GO" id="GO:0003887">
    <property type="term" value="F:DNA-directed DNA polymerase activity"/>
    <property type="evidence" value="ECO:0007669"/>
    <property type="project" value="UniProtKB-KW"/>
</dbReference>
<reference evidence="17 18" key="1">
    <citation type="journal article" date="2014" name="Genome Biol. Evol.">
        <title>Comparative genomics and transcriptomics analyses reveal divergent lifestyle features of nematode endoparasitic fungus Hirsutella minnesotensis.</title>
        <authorList>
            <person name="Lai Y."/>
            <person name="Liu K."/>
            <person name="Zhang X."/>
            <person name="Zhang X."/>
            <person name="Li K."/>
            <person name="Wang N."/>
            <person name="Shu C."/>
            <person name="Wu Y."/>
            <person name="Wang C."/>
            <person name="Bushley K.E."/>
            <person name="Xiang M."/>
            <person name="Liu X."/>
        </authorList>
    </citation>
    <scope>NUCLEOTIDE SEQUENCE [LARGE SCALE GENOMIC DNA]</scope>
    <source>
        <strain evidence="17 18">3608</strain>
    </source>
</reference>
<dbReference type="EMBL" id="KQ030957">
    <property type="protein sequence ID" value="KJZ68269.1"/>
    <property type="molecule type" value="Genomic_DNA"/>
</dbReference>
<dbReference type="AlphaFoldDB" id="A0A0F8A077"/>
<dbReference type="GO" id="GO:0004519">
    <property type="term" value="F:endonuclease activity"/>
    <property type="evidence" value="ECO:0007669"/>
    <property type="project" value="UniProtKB-KW"/>
</dbReference>
<dbReference type="InterPro" id="IPR025724">
    <property type="entry name" value="GAG-pre-integrase_dom"/>
</dbReference>
<dbReference type="OrthoDB" id="2663223at2759"/>
<keyword evidence="5" id="KW-0255">Endonuclease</keyword>
<evidence type="ECO:0000259" key="16">
    <source>
        <dbReference type="PROSITE" id="PS50994"/>
    </source>
</evidence>
<keyword evidence="11" id="KW-0239">DNA-directed DNA polymerase</keyword>
<keyword evidence="1" id="KW-0815">Transposition</keyword>
<keyword evidence="11" id="KW-0808">Transferase</keyword>
<dbReference type="GO" id="GO:0046872">
    <property type="term" value="F:metal ion binding"/>
    <property type="evidence" value="ECO:0007669"/>
    <property type="project" value="UniProtKB-KW"/>
</dbReference>
<evidence type="ECO:0000256" key="10">
    <source>
        <dbReference type="ARBA" id="ARBA00022918"/>
    </source>
</evidence>
<dbReference type="PROSITE" id="PS50994">
    <property type="entry name" value="INTEGRASE"/>
    <property type="match status" value="1"/>
</dbReference>
<dbReference type="GO" id="GO:0005634">
    <property type="term" value="C:nucleus"/>
    <property type="evidence" value="ECO:0007669"/>
    <property type="project" value="UniProtKB-ARBA"/>
</dbReference>
<dbReference type="Pfam" id="PF13976">
    <property type="entry name" value="gag_pre-integrs"/>
    <property type="match status" value="1"/>
</dbReference>
<keyword evidence="8" id="KW-0694">RNA-binding</keyword>
<keyword evidence="10" id="KW-0695">RNA-directed DNA polymerase</keyword>
<gene>
    <name evidence="17" type="ORF">HIM_12340</name>
</gene>
<dbReference type="Gene3D" id="3.30.420.10">
    <property type="entry name" value="Ribonuclease H-like superfamily/Ribonuclease H"/>
    <property type="match status" value="1"/>
</dbReference>
<evidence type="ECO:0000256" key="4">
    <source>
        <dbReference type="ARBA" id="ARBA00022723"/>
    </source>
</evidence>
<accession>A0A0F8A077</accession>
<proteinExistence type="predicted"/>
<keyword evidence="4" id="KW-0479">Metal-binding</keyword>
<evidence type="ECO:0000256" key="7">
    <source>
        <dbReference type="ARBA" id="ARBA00022842"/>
    </source>
</evidence>
<keyword evidence="13" id="KW-0233">DNA recombination</keyword>
<dbReference type="InterPro" id="IPR036397">
    <property type="entry name" value="RNaseH_sf"/>
</dbReference>
<evidence type="ECO:0000256" key="8">
    <source>
        <dbReference type="ARBA" id="ARBA00022884"/>
    </source>
</evidence>
<keyword evidence="7" id="KW-0460">Magnesium</keyword>
<dbReference type="GO" id="GO:0003677">
    <property type="term" value="F:DNA binding"/>
    <property type="evidence" value="ECO:0007669"/>
    <property type="project" value="UniProtKB-KW"/>
</dbReference>
<dbReference type="InterPro" id="IPR039537">
    <property type="entry name" value="Retrotran_Ty1/copia-like"/>
</dbReference>
<evidence type="ECO:0000313" key="17">
    <source>
        <dbReference type="EMBL" id="KJZ68269.1"/>
    </source>
</evidence>
<comment type="catalytic activity">
    <reaction evidence="15">
        <text>DNA(n) + a 2'-deoxyribonucleoside 5'-triphosphate = DNA(n+1) + diphosphate</text>
        <dbReference type="Rhea" id="RHEA:22508"/>
        <dbReference type="Rhea" id="RHEA-COMP:17339"/>
        <dbReference type="Rhea" id="RHEA-COMP:17340"/>
        <dbReference type="ChEBI" id="CHEBI:33019"/>
        <dbReference type="ChEBI" id="CHEBI:61560"/>
        <dbReference type="ChEBI" id="CHEBI:173112"/>
        <dbReference type="EC" id="2.7.7.7"/>
    </reaction>
</comment>
<keyword evidence="6" id="KW-0378">Hydrolase</keyword>
<evidence type="ECO:0000313" key="18">
    <source>
        <dbReference type="Proteomes" id="UP000054481"/>
    </source>
</evidence>
<dbReference type="InterPro" id="IPR001584">
    <property type="entry name" value="Integrase_cat-core"/>
</dbReference>
<feature type="domain" description="Integrase catalytic" evidence="16">
    <location>
        <begin position="171"/>
        <end position="323"/>
    </location>
</feature>
<dbReference type="GO" id="GO:0003964">
    <property type="term" value="F:RNA-directed DNA polymerase activity"/>
    <property type="evidence" value="ECO:0007669"/>
    <property type="project" value="UniProtKB-KW"/>
</dbReference>
<dbReference type="PANTHER" id="PTHR42648">
    <property type="entry name" value="TRANSPOSASE, PUTATIVE-RELATED"/>
    <property type="match status" value="1"/>
</dbReference>
<dbReference type="GO" id="GO:0016787">
    <property type="term" value="F:hydrolase activity"/>
    <property type="evidence" value="ECO:0007669"/>
    <property type="project" value="UniProtKB-KW"/>
</dbReference>
<evidence type="ECO:0000256" key="12">
    <source>
        <dbReference type="ARBA" id="ARBA00023125"/>
    </source>
</evidence>
<evidence type="ECO:0000256" key="2">
    <source>
        <dbReference type="ARBA" id="ARBA00022695"/>
    </source>
</evidence>
<keyword evidence="9" id="KW-0229">DNA integration</keyword>
<evidence type="ECO:0000256" key="3">
    <source>
        <dbReference type="ARBA" id="ARBA00022722"/>
    </source>
</evidence>
<dbReference type="SUPFAM" id="SSF53098">
    <property type="entry name" value="Ribonuclease H-like"/>
    <property type="match status" value="1"/>
</dbReference>
<comment type="catalytic activity">
    <reaction evidence="14">
        <text>DNA(n) + a 2'-deoxyribonucleoside 5'-triphosphate = DNA(n+1) + diphosphate</text>
        <dbReference type="Rhea" id="RHEA:22508"/>
        <dbReference type="Rhea" id="RHEA-COMP:17339"/>
        <dbReference type="Rhea" id="RHEA-COMP:17340"/>
        <dbReference type="ChEBI" id="CHEBI:33019"/>
        <dbReference type="ChEBI" id="CHEBI:61560"/>
        <dbReference type="ChEBI" id="CHEBI:173112"/>
        <dbReference type="EC" id="2.7.7.49"/>
    </reaction>
</comment>